<dbReference type="PANTHER" id="PTHR43179:SF7">
    <property type="entry name" value="RHAMNOSYLTRANSFERASE WBBL"/>
    <property type="match status" value="1"/>
</dbReference>
<protein>
    <submittedName>
        <fullName evidence="2">GT2 family glycosyltransferase</fullName>
    </submittedName>
</protein>
<dbReference type="PANTHER" id="PTHR43179">
    <property type="entry name" value="RHAMNOSYLTRANSFERASE WBBL"/>
    <property type="match status" value="1"/>
</dbReference>
<name>A0A840ZE70_9HYPH</name>
<dbReference type="InterPro" id="IPR001173">
    <property type="entry name" value="Glyco_trans_2-like"/>
</dbReference>
<evidence type="ECO:0000259" key="1">
    <source>
        <dbReference type="Pfam" id="PF00535"/>
    </source>
</evidence>
<dbReference type="CDD" id="cd03801">
    <property type="entry name" value="GT4_PimA-like"/>
    <property type="match status" value="1"/>
</dbReference>
<keyword evidence="3" id="KW-1185">Reference proteome</keyword>
<dbReference type="Pfam" id="PF13692">
    <property type="entry name" value="Glyco_trans_1_4"/>
    <property type="match status" value="1"/>
</dbReference>
<dbReference type="GO" id="GO:0016740">
    <property type="term" value="F:transferase activity"/>
    <property type="evidence" value="ECO:0007669"/>
    <property type="project" value="UniProtKB-KW"/>
</dbReference>
<evidence type="ECO:0000313" key="2">
    <source>
        <dbReference type="EMBL" id="MBB5755351.1"/>
    </source>
</evidence>
<dbReference type="Proteomes" id="UP000583454">
    <property type="component" value="Unassembled WGS sequence"/>
</dbReference>
<feature type="domain" description="Glycosyltransferase 2-like" evidence="1">
    <location>
        <begin position="447"/>
        <end position="561"/>
    </location>
</feature>
<evidence type="ECO:0000313" key="3">
    <source>
        <dbReference type="Proteomes" id="UP000583454"/>
    </source>
</evidence>
<dbReference type="InterPro" id="IPR029044">
    <property type="entry name" value="Nucleotide-diphossugar_trans"/>
</dbReference>
<comment type="caution">
    <text evidence="2">The sequence shown here is derived from an EMBL/GenBank/DDBJ whole genome shotgun (WGS) entry which is preliminary data.</text>
</comment>
<sequence length="1090" mass="122142">MASYKICSDKTIEFIQAGAPDIEASVILRDRYGFQETGVTLSRRALDRKTVNHLVTTDKGLIWRLVETPTGARIGKNVRNWTLTGSDTYFIFTENDLAGGGQPANAVVRLLDPLGGEDLAVEPRQPYLFSALVAAHRCEARFVFQFLDADGQTLHRQIHDVATVRRGGARIEDYQPVVVRLDVPAAAAGLRILVEKGPSTSQTNSYLFLAKPALAVEVEDPIVLSSEFLRLTREEGPAQMLAYTAKLPLLAFEGRKGTNDIAIVIGEQEHVIKNAISYGFDFKINEFRVNFDQINVSVSRNSANHTYVKLGAYIDEELIGQLDLMLGTDQIGHSLKIDRKYFDGQYHLVSIRNMDDGTVLHHTTVVLDFQMTPWEALQTYAKKPFDTTLSPLAAYHLKSFRSWHRDPRDAERIPNLYALQETLLDGIRKRASYRPIAFPAVETPDVSIVIPLHNKFEVTYLCLSALLFAYTAYSFEVIVVDDGSTDTTVSIAEIVSGLTCLRNPTAKGFVESCNRGAAAARGRYTVFLNNDTEVTAHWLDELIHAYEDFDEVGLVGSKLIYPNGALQEAGGVVWGSGNPWNYGRNQNNHDPKFNYLRQADYVSGAALLIDSGLLREIGYFSREFIPGYFEDTDLAMKVRNAGKRVLYVPSSVVVHYEGQSSGTDVSSGMKKFQEVNRPKFKKKWVSLFKDHGREGVNVDREKDRHVRQRLLVIDNHYPMVDNDAGSYAAFQEIRLFQSLGMKVTFLPLNLAFMDRHTRVLQKIGVECLYAPFVTDISAFIRDRIGEFDLVYVTRYYTFGSVISLIREHSRAVKVILNLADLHFLREMRAAKAQEPNYSIEGAMETKRRELEMIAEADLTLSYSDVELTVLESHLPAAKLGRVPWVVDMRADLKPSFADTKDILFLGGFGHPPNVEAARFFVSEVMPELLARDPSIVFHIVGSNPTKEVMDFASDSVKVHGYVPDLEAVLTSTRVFVAPLRSGAGIKGKVLESLSYGLAGVFSPIAIEGTGLSDSLDCLVAQTNQDWVEQVLRLYSDEDLWERISTGALARAKRFSFEHARDELQKTLATVDIYTTKDGLHYQRVRPRSYL</sequence>
<dbReference type="EMBL" id="JACHOP010000001">
    <property type="protein sequence ID" value="MBB5755351.1"/>
    <property type="molecule type" value="Genomic_DNA"/>
</dbReference>
<proteinExistence type="predicted"/>
<dbReference type="Gene3D" id="3.90.550.10">
    <property type="entry name" value="Spore Coat Polysaccharide Biosynthesis Protein SpsA, Chain A"/>
    <property type="match status" value="1"/>
</dbReference>
<dbReference type="RefSeq" id="WP_183563010.1">
    <property type="nucleotide sequence ID" value="NZ_JACHOP010000001.1"/>
</dbReference>
<gene>
    <name evidence="2" type="ORF">HNR00_000040</name>
</gene>
<organism evidence="2 3">
    <name type="scientific">Methylorubrum rhodinum</name>
    <dbReference type="NCBI Taxonomy" id="29428"/>
    <lineage>
        <taxon>Bacteria</taxon>
        <taxon>Pseudomonadati</taxon>
        <taxon>Pseudomonadota</taxon>
        <taxon>Alphaproteobacteria</taxon>
        <taxon>Hyphomicrobiales</taxon>
        <taxon>Methylobacteriaceae</taxon>
        <taxon>Methylorubrum</taxon>
    </lineage>
</organism>
<dbReference type="Pfam" id="PF00535">
    <property type="entry name" value="Glycos_transf_2"/>
    <property type="match status" value="1"/>
</dbReference>
<dbReference type="AlphaFoldDB" id="A0A840ZE70"/>
<keyword evidence="2" id="KW-0808">Transferase</keyword>
<reference evidence="2 3" key="1">
    <citation type="submission" date="2020-08" db="EMBL/GenBank/DDBJ databases">
        <title>Genomic Encyclopedia of Type Strains, Phase IV (KMG-IV): sequencing the most valuable type-strain genomes for metagenomic binning, comparative biology and taxonomic classification.</title>
        <authorList>
            <person name="Goeker M."/>
        </authorList>
    </citation>
    <scope>NUCLEOTIDE SEQUENCE [LARGE SCALE GENOMIC DNA]</scope>
    <source>
        <strain evidence="2 3">DSM 2163</strain>
    </source>
</reference>
<dbReference type="SUPFAM" id="SSF53756">
    <property type="entry name" value="UDP-Glycosyltransferase/glycogen phosphorylase"/>
    <property type="match status" value="1"/>
</dbReference>
<accession>A0A840ZE70</accession>
<dbReference type="SUPFAM" id="SSF53448">
    <property type="entry name" value="Nucleotide-diphospho-sugar transferases"/>
    <property type="match status" value="1"/>
</dbReference>
<dbReference type="CDD" id="cd04186">
    <property type="entry name" value="GT_2_like_c"/>
    <property type="match status" value="1"/>
</dbReference>
<dbReference type="Gene3D" id="3.40.50.2000">
    <property type="entry name" value="Glycogen Phosphorylase B"/>
    <property type="match status" value="1"/>
</dbReference>